<reference evidence="3" key="1">
    <citation type="submission" date="2019-04" db="EMBL/GenBank/DDBJ databases">
        <title>Friends and foes A comparative genomics studyof 23 Aspergillus species from section Flavi.</title>
        <authorList>
            <consortium name="DOE Joint Genome Institute"/>
            <person name="Kjaerbolling I."/>
            <person name="Vesth T."/>
            <person name="Frisvad J.C."/>
            <person name="Nybo J.L."/>
            <person name="Theobald S."/>
            <person name="Kildgaard S."/>
            <person name="Isbrandt T."/>
            <person name="Kuo A."/>
            <person name="Sato A."/>
            <person name="Lyhne E.K."/>
            <person name="Kogle M.E."/>
            <person name="Wiebenga A."/>
            <person name="Kun R.S."/>
            <person name="Lubbers R.J."/>
            <person name="Makela M.R."/>
            <person name="Barry K."/>
            <person name="Chovatia M."/>
            <person name="Clum A."/>
            <person name="Daum C."/>
            <person name="Haridas S."/>
            <person name="He G."/>
            <person name="LaButti K."/>
            <person name="Lipzen A."/>
            <person name="Mondo S."/>
            <person name="Riley R."/>
            <person name="Salamov A."/>
            <person name="Simmons B.A."/>
            <person name="Magnuson J.K."/>
            <person name="Henrissat B."/>
            <person name="Mortensen U.H."/>
            <person name="Larsen T.O."/>
            <person name="Devries R.P."/>
            <person name="Grigoriev I.V."/>
            <person name="Machida M."/>
            <person name="Baker S.E."/>
            <person name="Andersen M.R."/>
        </authorList>
    </citation>
    <scope>NUCLEOTIDE SEQUENCE [LARGE SCALE GENOMIC DNA]</scope>
    <source>
        <strain evidence="3">CBS 553.77</strain>
    </source>
</reference>
<gene>
    <name evidence="2" type="ORF">BDV28DRAFT_140484</name>
</gene>
<accession>A0A5N6YWF4</accession>
<sequence>MNFLVLLFTMSVVAIVPALVPGLVANPNNNAVTESNSNIFPWRWCHLRAQGCRKLKRDDAEDV</sequence>
<evidence type="ECO:0000313" key="2">
    <source>
        <dbReference type="EMBL" id="KAE8349774.1"/>
    </source>
</evidence>
<keyword evidence="3" id="KW-1185">Reference proteome</keyword>
<evidence type="ECO:0000256" key="1">
    <source>
        <dbReference type="SAM" id="SignalP"/>
    </source>
</evidence>
<name>A0A5N6YWF4_9EURO</name>
<feature type="signal peptide" evidence="1">
    <location>
        <begin position="1"/>
        <end position="18"/>
    </location>
</feature>
<protein>
    <submittedName>
        <fullName evidence="2">Uncharacterized protein</fullName>
    </submittedName>
</protein>
<keyword evidence="1" id="KW-0732">Signal</keyword>
<dbReference type="EMBL" id="ML739275">
    <property type="protein sequence ID" value="KAE8349774.1"/>
    <property type="molecule type" value="Genomic_DNA"/>
</dbReference>
<dbReference type="Proteomes" id="UP000327118">
    <property type="component" value="Unassembled WGS sequence"/>
</dbReference>
<feature type="chain" id="PRO_5024878184" evidence="1">
    <location>
        <begin position="19"/>
        <end position="63"/>
    </location>
</feature>
<evidence type="ECO:0000313" key="3">
    <source>
        <dbReference type="Proteomes" id="UP000327118"/>
    </source>
</evidence>
<proteinExistence type="predicted"/>
<dbReference type="AlphaFoldDB" id="A0A5N6YWF4"/>
<organism evidence="2 3">
    <name type="scientific">Aspergillus coremiiformis</name>
    <dbReference type="NCBI Taxonomy" id="138285"/>
    <lineage>
        <taxon>Eukaryota</taxon>
        <taxon>Fungi</taxon>
        <taxon>Dikarya</taxon>
        <taxon>Ascomycota</taxon>
        <taxon>Pezizomycotina</taxon>
        <taxon>Eurotiomycetes</taxon>
        <taxon>Eurotiomycetidae</taxon>
        <taxon>Eurotiales</taxon>
        <taxon>Aspergillaceae</taxon>
        <taxon>Aspergillus</taxon>
        <taxon>Aspergillus subgen. Circumdati</taxon>
    </lineage>
</organism>